<feature type="domain" description="FBD" evidence="1">
    <location>
        <begin position="23"/>
        <end position="54"/>
    </location>
</feature>
<dbReference type="Proteomes" id="UP000015105">
    <property type="component" value="Chromosome 1D"/>
</dbReference>
<accession>A0A452ZF61</accession>
<organism evidence="2 3">
    <name type="scientific">Aegilops tauschii subsp. strangulata</name>
    <name type="common">Goatgrass</name>
    <dbReference type="NCBI Taxonomy" id="200361"/>
    <lineage>
        <taxon>Eukaryota</taxon>
        <taxon>Viridiplantae</taxon>
        <taxon>Streptophyta</taxon>
        <taxon>Embryophyta</taxon>
        <taxon>Tracheophyta</taxon>
        <taxon>Spermatophyta</taxon>
        <taxon>Magnoliopsida</taxon>
        <taxon>Liliopsida</taxon>
        <taxon>Poales</taxon>
        <taxon>Poaceae</taxon>
        <taxon>BOP clade</taxon>
        <taxon>Pooideae</taxon>
        <taxon>Triticodae</taxon>
        <taxon>Triticeae</taxon>
        <taxon>Triticinae</taxon>
        <taxon>Aegilops</taxon>
    </lineage>
</organism>
<reference evidence="2" key="3">
    <citation type="journal article" date="2017" name="Nature">
        <title>Genome sequence of the progenitor of the wheat D genome Aegilops tauschii.</title>
        <authorList>
            <person name="Luo M.C."/>
            <person name="Gu Y.Q."/>
            <person name="Puiu D."/>
            <person name="Wang H."/>
            <person name="Twardziok S.O."/>
            <person name="Deal K.R."/>
            <person name="Huo N."/>
            <person name="Zhu T."/>
            <person name="Wang L."/>
            <person name="Wang Y."/>
            <person name="McGuire P.E."/>
            <person name="Liu S."/>
            <person name="Long H."/>
            <person name="Ramasamy R.K."/>
            <person name="Rodriguez J.C."/>
            <person name="Van S.L."/>
            <person name="Yuan L."/>
            <person name="Wang Z."/>
            <person name="Xia Z."/>
            <person name="Xiao L."/>
            <person name="Anderson O.D."/>
            <person name="Ouyang S."/>
            <person name="Liang Y."/>
            <person name="Zimin A.V."/>
            <person name="Pertea G."/>
            <person name="Qi P."/>
            <person name="Bennetzen J.L."/>
            <person name="Dai X."/>
            <person name="Dawson M.W."/>
            <person name="Muller H.G."/>
            <person name="Kugler K."/>
            <person name="Rivarola-Duarte L."/>
            <person name="Spannagl M."/>
            <person name="Mayer K.F.X."/>
            <person name="Lu F.H."/>
            <person name="Bevan M.W."/>
            <person name="Leroy P."/>
            <person name="Li P."/>
            <person name="You F.M."/>
            <person name="Sun Q."/>
            <person name="Liu Z."/>
            <person name="Lyons E."/>
            <person name="Wicker T."/>
            <person name="Salzberg S.L."/>
            <person name="Devos K.M."/>
            <person name="Dvorak J."/>
        </authorList>
    </citation>
    <scope>NUCLEOTIDE SEQUENCE [LARGE SCALE GENOMIC DNA]</scope>
    <source>
        <strain evidence="2">cv. AL8/78</strain>
    </source>
</reference>
<protein>
    <recommendedName>
        <fullName evidence="1">FBD domain-containing protein</fullName>
    </recommendedName>
</protein>
<dbReference type="AlphaFoldDB" id="A0A452ZF61"/>
<reference evidence="3" key="2">
    <citation type="journal article" date="2017" name="Nat. Plants">
        <title>The Aegilops tauschii genome reveals multiple impacts of transposons.</title>
        <authorList>
            <person name="Zhao G."/>
            <person name="Zou C."/>
            <person name="Li K."/>
            <person name="Wang K."/>
            <person name="Li T."/>
            <person name="Gao L."/>
            <person name="Zhang X."/>
            <person name="Wang H."/>
            <person name="Yang Z."/>
            <person name="Liu X."/>
            <person name="Jiang W."/>
            <person name="Mao L."/>
            <person name="Kong X."/>
            <person name="Jiao Y."/>
            <person name="Jia J."/>
        </authorList>
    </citation>
    <scope>NUCLEOTIDE SEQUENCE [LARGE SCALE GENOMIC DNA]</scope>
    <source>
        <strain evidence="3">cv. AL8/78</strain>
    </source>
</reference>
<name>A0A452ZF61_AEGTS</name>
<reference evidence="2" key="4">
    <citation type="submission" date="2019-03" db="UniProtKB">
        <authorList>
            <consortium name="EnsemblPlants"/>
        </authorList>
    </citation>
    <scope>IDENTIFICATION</scope>
</reference>
<dbReference type="EnsemblPlants" id="AET1Gv20743500.17">
    <property type="protein sequence ID" value="AET1Gv20743500.17"/>
    <property type="gene ID" value="AET1Gv20743500"/>
</dbReference>
<reference evidence="2" key="5">
    <citation type="journal article" date="2021" name="G3 (Bethesda)">
        <title>Aegilops tauschii genome assembly Aet v5.0 features greater sequence contiguity and improved annotation.</title>
        <authorList>
            <person name="Wang L."/>
            <person name="Zhu T."/>
            <person name="Rodriguez J.C."/>
            <person name="Deal K.R."/>
            <person name="Dubcovsky J."/>
            <person name="McGuire P.E."/>
            <person name="Lux T."/>
            <person name="Spannagl M."/>
            <person name="Mayer K.F.X."/>
            <person name="Baldrich P."/>
            <person name="Meyers B.C."/>
            <person name="Huo N."/>
            <person name="Gu Y.Q."/>
            <person name="Zhou H."/>
            <person name="Devos K.M."/>
            <person name="Bennetzen J.L."/>
            <person name="Unver T."/>
            <person name="Budak H."/>
            <person name="Gulick P.J."/>
            <person name="Galiba G."/>
            <person name="Kalapos B."/>
            <person name="Nelson D.R."/>
            <person name="Li P."/>
            <person name="You F.M."/>
            <person name="Luo M.C."/>
            <person name="Dvorak J."/>
        </authorList>
    </citation>
    <scope>NUCLEOTIDE SEQUENCE [LARGE SCALE GENOMIC DNA]</scope>
    <source>
        <strain evidence="2">cv. AL8/78</strain>
    </source>
</reference>
<evidence type="ECO:0000313" key="3">
    <source>
        <dbReference type="Proteomes" id="UP000015105"/>
    </source>
</evidence>
<dbReference type="Pfam" id="PF08387">
    <property type="entry name" value="FBD"/>
    <property type="match status" value="1"/>
</dbReference>
<dbReference type="Gramene" id="AET1Gv20743500.17">
    <property type="protein sequence ID" value="AET1Gv20743500.17"/>
    <property type="gene ID" value="AET1Gv20743500"/>
</dbReference>
<reference evidence="3" key="1">
    <citation type="journal article" date="2014" name="Science">
        <title>Ancient hybridizations among the ancestral genomes of bread wheat.</title>
        <authorList>
            <consortium name="International Wheat Genome Sequencing Consortium,"/>
            <person name="Marcussen T."/>
            <person name="Sandve S.R."/>
            <person name="Heier L."/>
            <person name="Spannagl M."/>
            <person name="Pfeifer M."/>
            <person name="Jakobsen K.S."/>
            <person name="Wulff B.B."/>
            <person name="Steuernagel B."/>
            <person name="Mayer K.F."/>
            <person name="Olsen O.A."/>
        </authorList>
    </citation>
    <scope>NUCLEOTIDE SEQUENCE [LARGE SCALE GENOMIC DNA]</scope>
    <source>
        <strain evidence="3">cv. AL8/78</strain>
    </source>
</reference>
<sequence>MQMFYLKSSGASSGEVVGMRRHDHLKTVFMSGFRCYRAQTELACCILGNACVLEQRASVNGHRSSRRASVR</sequence>
<evidence type="ECO:0000313" key="2">
    <source>
        <dbReference type="EnsemblPlants" id="AET1Gv20743500.17"/>
    </source>
</evidence>
<keyword evidence="3" id="KW-1185">Reference proteome</keyword>
<dbReference type="InterPro" id="IPR006566">
    <property type="entry name" value="FBD"/>
</dbReference>
<evidence type="ECO:0000259" key="1">
    <source>
        <dbReference type="Pfam" id="PF08387"/>
    </source>
</evidence>
<proteinExistence type="predicted"/>